<dbReference type="EMBL" id="JAEPRC010000436">
    <property type="protein sequence ID" value="KAG2197264.1"/>
    <property type="molecule type" value="Genomic_DNA"/>
</dbReference>
<evidence type="ECO:0000313" key="1">
    <source>
        <dbReference type="EMBL" id="KAG2197264.1"/>
    </source>
</evidence>
<name>A0A8H7QR43_9FUNG</name>
<reference evidence="1" key="1">
    <citation type="submission" date="2020-12" db="EMBL/GenBank/DDBJ databases">
        <title>Metabolic potential, ecology and presence of endohyphal bacteria is reflected in genomic diversity of Mucoromycotina.</title>
        <authorList>
            <person name="Muszewska A."/>
            <person name="Okrasinska A."/>
            <person name="Steczkiewicz K."/>
            <person name="Drgas O."/>
            <person name="Orlowska M."/>
            <person name="Perlinska-Lenart U."/>
            <person name="Aleksandrzak-Piekarczyk T."/>
            <person name="Szatraj K."/>
            <person name="Zielenkiewicz U."/>
            <person name="Pilsyk S."/>
            <person name="Malc E."/>
            <person name="Mieczkowski P."/>
            <person name="Kruszewska J.S."/>
            <person name="Biernat P."/>
            <person name="Pawlowska J."/>
        </authorList>
    </citation>
    <scope>NUCLEOTIDE SEQUENCE</scope>
    <source>
        <strain evidence="1">CBS 226.32</strain>
    </source>
</reference>
<protein>
    <submittedName>
        <fullName evidence="1">Uncharacterized protein</fullName>
    </submittedName>
</protein>
<dbReference type="Proteomes" id="UP000650833">
    <property type="component" value="Unassembled WGS sequence"/>
</dbReference>
<accession>A0A8H7QR43</accession>
<keyword evidence="2" id="KW-1185">Reference proteome</keyword>
<proteinExistence type="predicted"/>
<evidence type="ECO:0000313" key="2">
    <source>
        <dbReference type="Proteomes" id="UP000650833"/>
    </source>
</evidence>
<dbReference type="OrthoDB" id="2220295at2759"/>
<sequence>MPMQKDLEKIHEKLQKILEQSEALSNRKYTPDDVHNLQERLRNIDAKYKEGIIDDQDKQNLNDDPYEHEGQAVVAEDIAKVHEKLSQLLQKVDN</sequence>
<gene>
    <name evidence="1" type="ORF">INT46_001790</name>
</gene>
<comment type="caution">
    <text evidence="1">The sequence shown here is derived from an EMBL/GenBank/DDBJ whole genome shotgun (WGS) entry which is preliminary data.</text>
</comment>
<organism evidence="1 2">
    <name type="scientific">Mucor plumbeus</name>
    <dbReference type="NCBI Taxonomy" id="97098"/>
    <lineage>
        <taxon>Eukaryota</taxon>
        <taxon>Fungi</taxon>
        <taxon>Fungi incertae sedis</taxon>
        <taxon>Mucoromycota</taxon>
        <taxon>Mucoromycotina</taxon>
        <taxon>Mucoromycetes</taxon>
        <taxon>Mucorales</taxon>
        <taxon>Mucorineae</taxon>
        <taxon>Mucoraceae</taxon>
        <taxon>Mucor</taxon>
    </lineage>
</organism>
<dbReference type="AlphaFoldDB" id="A0A8H7QR43"/>